<evidence type="ECO:0000259" key="1">
    <source>
        <dbReference type="SMART" id="SM00597"/>
    </source>
</evidence>
<name>A0ABM3QZ92_SPIOL</name>
<protein>
    <recommendedName>
        <fullName evidence="1">TTF-type domain-containing protein</fullName>
    </recommendedName>
</protein>
<dbReference type="SMART" id="SM00597">
    <property type="entry name" value="ZnF_TTF"/>
    <property type="match status" value="1"/>
</dbReference>
<dbReference type="PANTHER" id="PTHR11697">
    <property type="entry name" value="GENERAL TRANSCRIPTION FACTOR 2-RELATED ZINC FINGER PROTEIN"/>
    <property type="match status" value="1"/>
</dbReference>
<dbReference type="SUPFAM" id="SSF53098">
    <property type="entry name" value="Ribonuclease H-like"/>
    <property type="match status" value="1"/>
</dbReference>
<dbReference type="Pfam" id="PF05699">
    <property type="entry name" value="Dimer_Tnp_hAT"/>
    <property type="match status" value="1"/>
</dbReference>
<proteinExistence type="predicted"/>
<dbReference type="GeneID" id="130463560"/>
<reference evidence="3" key="2">
    <citation type="submission" date="2025-08" db="UniProtKB">
        <authorList>
            <consortium name="RefSeq"/>
        </authorList>
    </citation>
    <scope>IDENTIFICATION</scope>
    <source>
        <tissue evidence="3">Leaf</tissue>
    </source>
</reference>
<feature type="domain" description="TTF-type" evidence="1">
    <location>
        <begin position="70"/>
        <end position="158"/>
    </location>
</feature>
<keyword evidence="2" id="KW-1185">Reference proteome</keyword>
<dbReference type="InterPro" id="IPR012337">
    <property type="entry name" value="RNaseH-like_sf"/>
</dbReference>
<dbReference type="RefSeq" id="XP_056688702.1">
    <property type="nucleotide sequence ID" value="XM_056832724.1"/>
</dbReference>
<dbReference type="Proteomes" id="UP000813463">
    <property type="component" value="Chromosome 6"/>
</dbReference>
<evidence type="ECO:0000313" key="2">
    <source>
        <dbReference type="Proteomes" id="UP000813463"/>
    </source>
</evidence>
<reference evidence="2" key="1">
    <citation type="journal article" date="2021" name="Nat. Commun.">
        <title>Genomic analyses provide insights into spinach domestication and the genetic basis of agronomic traits.</title>
        <authorList>
            <person name="Cai X."/>
            <person name="Sun X."/>
            <person name="Xu C."/>
            <person name="Sun H."/>
            <person name="Wang X."/>
            <person name="Ge C."/>
            <person name="Zhang Z."/>
            <person name="Wang Q."/>
            <person name="Fei Z."/>
            <person name="Jiao C."/>
            <person name="Wang Q."/>
        </authorList>
    </citation>
    <scope>NUCLEOTIDE SEQUENCE [LARGE SCALE GENOMIC DNA]</scope>
    <source>
        <strain evidence="2">cv. Varoflay</strain>
    </source>
</reference>
<dbReference type="PANTHER" id="PTHR11697:SF230">
    <property type="entry name" value="ZINC FINGER, MYM DOMAIN CONTAINING 1"/>
    <property type="match status" value="1"/>
</dbReference>
<evidence type="ECO:0000313" key="3">
    <source>
        <dbReference type="RefSeq" id="XP_056688702.1"/>
    </source>
</evidence>
<dbReference type="InterPro" id="IPR055298">
    <property type="entry name" value="AtLOH3-like"/>
</dbReference>
<gene>
    <name evidence="3" type="primary">LOC130463560</name>
</gene>
<dbReference type="InterPro" id="IPR006580">
    <property type="entry name" value="Znf_TTF"/>
</dbReference>
<accession>A0ABM3QZ92</accession>
<dbReference type="InterPro" id="IPR008906">
    <property type="entry name" value="HATC_C_dom"/>
</dbReference>
<organism evidence="2 3">
    <name type="scientific">Spinacia oleracea</name>
    <name type="common">Spinach</name>
    <dbReference type="NCBI Taxonomy" id="3562"/>
    <lineage>
        <taxon>Eukaryota</taxon>
        <taxon>Viridiplantae</taxon>
        <taxon>Streptophyta</taxon>
        <taxon>Embryophyta</taxon>
        <taxon>Tracheophyta</taxon>
        <taxon>Spermatophyta</taxon>
        <taxon>Magnoliopsida</taxon>
        <taxon>eudicotyledons</taxon>
        <taxon>Gunneridae</taxon>
        <taxon>Pentapetalae</taxon>
        <taxon>Caryophyllales</taxon>
        <taxon>Chenopodiaceae</taxon>
        <taxon>Chenopodioideae</taxon>
        <taxon>Anserineae</taxon>
        <taxon>Spinacia</taxon>
    </lineage>
</organism>
<sequence length="552" mass="63307">MPSETLAQNTARTNCEQGVYDVDLLPHDPGKRKSMSSYPSGDLDAVRRGYIIKNPCQPHTHFFPQKDKGDMCRFSVSWFGKYDWLEYSVEQDAAFLFVCYLFKDKTLHPGGDAFVNGGFQSWNKPNSSCAKETTKLIIDDLSEEYFAILADDSSDISQKEQLALCIRYVNKKKGRVRGQGYDGASNMRGEINGLKTLIKNDTPYAYYIHCFAHQLQLTLVVVAKVNDVCIWLFEQLGYLLKIIGVSCKSREMLRVIQAQKVLEALDLGEIESGQGLNQELGSGRPGPTRWGSHYKTILNVTTLYSTIMDLLQIIGTNPLYGDNRGKARTIMLSFESFEFIFMTQLMLEIFGYTDVLNQALQRKDTNIGNAMDLVSLTKERLQNMRDDRWESFFLKVCSFCAKHKIEVPDINDLYVPPGRSKHFFVKATNLHRFRVEMFLCVIDLQLQELKNRFNEDTKFREVKDIGELSMMLVETEKHNSYKLVYLLLKLVLILPVATTTVERAFSSMIIVKNKLRNSTGDQLLNDCLVTFIERDLFVQVSYEDVINRFQVM</sequence>